<proteinExistence type="predicted"/>
<evidence type="ECO:0000313" key="3">
    <source>
        <dbReference type="Proteomes" id="UP000187455"/>
    </source>
</evidence>
<name>A0A1R0GNC3_9FUNG</name>
<protein>
    <recommendedName>
        <fullName evidence="1">Nudix hydrolase domain-containing protein</fullName>
    </recommendedName>
</protein>
<dbReference type="Pfam" id="PF00293">
    <property type="entry name" value="NUDIX"/>
    <property type="match status" value="1"/>
</dbReference>
<dbReference type="InterPro" id="IPR015797">
    <property type="entry name" value="NUDIX_hydrolase-like_dom_sf"/>
</dbReference>
<sequence length="349" mass="39876">MKFDSILSVIKHCATISAQNLNHTDHYAFLIDSVLVAFTNPKFIIDLQDYKASSSKLLFLVDHVKRNYTFQDWCASKSEREMHLAIMLDEFRENSIWPPLKKWRNELYPIYGSLTEKDGIFCSLERASAQIFGFRTFGVHLNGYLKLSPSEKTPFQTPNSLLADYGIESFTKPTLNYPTNFEIKMWIGKRSKSKPLYPSMLDQIVAGGISSGETPLNSLFRECDEEAGIPQHIVEKSSPCGTVQYCTNVSKYGFVYQPETQYVYDLQMPLDFVPVPKDGEVEDFYLLSMEQIYTLMLAGYFKPNCALIIIDFMIRFGFISPETEPDYLQIVDSLHTTLPFPGPPSKKSN</sequence>
<evidence type="ECO:0000259" key="1">
    <source>
        <dbReference type="PROSITE" id="PS51462"/>
    </source>
</evidence>
<dbReference type="SUPFAM" id="SSF55811">
    <property type="entry name" value="Nudix"/>
    <property type="match status" value="1"/>
</dbReference>
<dbReference type="Pfam" id="PF15916">
    <property type="entry name" value="DUF4743"/>
    <property type="match status" value="1"/>
</dbReference>
<dbReference type="InterPro" id="IPR000086">
    <property type="entry name" value="NUDIX_hydrolase_dom"/>
</dbReference>
<comment type="caution">
    <text evidence="2">The sequence shown here is derived from an EMBL/GenBank/DDBJ whole genome shotgun (WGS) entry which is preliminary data.</text>
</comment>
<organism evidence="2 3">
    <name type="scientific">Smittium mucronatum</name>
    <dbReference type="NCBI Taxonomy" id="133383"/>
    <lineage>
        <taxon>Eukaryota</taxon>
        <taxon>Fungi</taxon>
        <taxon>Fungi incertae sedis</taxon>
        <taxon>Zoopagomycota</taxon>
        <taxon>Kickxellomycotina</taxon>
        <taxon>Harpellomycetes</taxon>
        <taxon>Harpellales</taxon>
        <taxon>Legeriomycetaceae</taxon>
        <taxon>Smittium</taxon>
    </lineage>
</organism>
<gene>
    <name evidence="2" type="ORF">AYI68_g7552</name>
</gene>
<dbReference type="AlphaFoldDB" id="A0A1R0GNC3"/>
<dbReference type="EMBL" id="LSSL01006512">
    <property type="protein sequence ID" value="OLY78401.1"/>
    <property type="molecule type" value="Genomic_DNA"/>
</dbReference>
<dbReference type="CDD" id="cd03676">
    <property type="entry name" value="NUDIX_Tnr3_like"/>
    <property type="match status" value="1"/>
</dbReference>
<keyword evidence="3" id="KW-1185">Reference proteome</keyword>
<reference evidence="2 3" key="1">
    <citation type="journal article" date="2016" name="Mol. Biol. Evol.">
        <title>Genome-Wide Survey of Gut Fungi (Harpellales) Reveals the First Horizontally Transferred Ubiquitin Gene from a Mosquito Host.</title>
        <authorList>
            <person name="Wang Y."/>
            <person name="White M.M."/>
            <person name="Kvist S."/>
            <person name="Moncalvo J.M."/>
        </authorList>
    </citation>
    <scope>NUCLEOTIDE SEQUENCE [LARGE SCALE GENOMIC DNA]</scope>
    <source>
        <strain evidence="2 3">ALG-7-W6</strain>
    </source>
</reference>
<dbReference type="InterPro" id="IPR031804">
    <property type="entry name" value="DUF4743"/>
</dbReference>
<dbReference type="Gene3D" id="3.90.79.10">
    <property type="entry name" value="Nucleoside Triphosphate Pyrophosphohydrolase"/>
    <property type="match status" value="1"/>
</dbReference>
<dbReference type="PANTHER" id="PTHR13622">
    <property type="entry name" value="THIAMIN PYROPHOSPHOKINASE"/>
    <property type="match status" value="1"/>
</dbReference>
<dbReference type="Proteomes" id="UP000187455">
    <property type="component" value="Unassembled WGS sequence"/>
</dbReference>
<accession>A0A1R0GNC3</accession>
<dbReference type="PROSITE" id="PS51462">
    <property type="entry name" value="NUDIX"/>
    <property type="match status" value="1"/>
</dbReference>
<evidence type="ECO:0000313" key="2">
    <source>
        <dbReference type="EMBL" id="OLY78401.1"/>
    </source>
</evidence>
<dbReference type="STRING" id="133383.A0A1R0GNC3"/>
<feature type="domain" description="Nudix hydrolase" evidence="1">
    <location>
        <begin position="169"/>
        <end position="311"/>
    </location>
</feature>
<dbReference type="PANTHER" id="PTHR13622:SF8">
    <property type="entry name" value="THIAMIN PYROPHOSPHOKINASE 1"/>
    <property type="match status" value="1"/>
</dbReference>
<dbReference type="OrthoDB" id="10261522at2759"/>
<dbReference type="GO" id="GO:0044715">
    <property type="term" value="F:8-oxo-dGDP phosphatase activity"/>
    <property type="evidence" value="ECO:0007669"/>
    <property type="project" value="TreeGrafter"/>
</dbReference>